<dbReference type="NCBIfam" id="TIGR00111">
    <property type="entry name" value="pelota"/>
    <property type="match status" value="1"/>
</dbReference>
<accession>A0A3D8SIT4</accession>
<dbReference type="GO" id="GO:0005737">
    <property type="term" value="C:cytoplasm"/>
    <property type="evidence" value="ECO:0007669"/>
    <property type="project" value="UniProtKB-SubCell"/>
</dbReference>
<comment type="function">
    <text evidence="10">Component of the Dom34-Hbs1 complex, a complex that recognizes stalled ribosomes and triggers the No-Go Decay (NGD) pathway (PubMed:20890290). In the Dom34-Hbs1 complex, dom34 recognizes ribosomes stalled at the 3' end of an mRNA and engages stalled ribosomes by destabilizing mRNA in the mRNA channel. Following ribosome-binding, the Dom34-Hbs1 complex promotes the disassembly of stalled ribosomes, followed by degradation of damaged mRNAs as part of the NGD pathway.</text>
</comment>
<evidence type="ECO:0000256" key="5">
    <source>
        <dbReference type="ARBA" id="ARBA00022618"/>
    </source>
</evidence>
<evidence type="ECO:0000256" key="8">
    <source>
        <dbReference type="ARBA" id="ARBA00023254"/>
    </source>
</evidence>
<dbReference type="InterPro" id="IPR004405">
    <property type="entry name" value="TF_pelota"/>
</dbReference>
<evidence type="ECO:0000259" key="11">
    <source>
        <dbReference type="SMART" id="SM01194"/>
    </source>
</evidence>
<dbReference type="GO" id="GO:0070651">
    <property type="term" value="P:nonfunctional rRNA decay"/>
    <property type="evidence" value="ECO:0007669"/>
    <property type="project" value="TreeGrafter"/>
</dbReference>
<dbReference type="Gene3D" id="3.30.420.60">
    <property type="entry name" value="eRF1 domain 2"/>
    <property type="match status" value="1"/>
</dbReference>
<dbReference type="GO" id="GO:0046872">
    <property type="term" value="F:metal ion binding"/>
    <property type="evidence" value="ECO:0007669"/>
    <property type="project" value="UniProtKB-KW"/>
</dbReference>
<evidence type="ECO:0000256" key="2">
    <source>
        <dbReference type="ARBA" id="ARBA00004496"/>
    </source>
</evidence>
<dbReference type="OrthoDB" id="10249111at2759"/>
<evidence type="ECO:0000313" key="12">
    <source>
        <dbReference type="EMBL" id="RDW85698.1"/>
    </source>
</evidence>
<dbReference type="InterPro" id="IPR042226">
    <property type="entry name" value="eFR1_2_sf"/>
</dbReference>
<dbReference type="GO" id="GO:0070966">
    <property type="term" value="P:nuclear-transcribed mRNA catabolic process, no-go decay"/>
    <property type="evidence" value="ECO:0007669"/>
    <property type="project" value="InterPro"/>
</dbReference>
<evidence type="ECO:0000256" key="6">
    <source>
        <dbReference type="ARBA" id="ARBA00022723"/>
    </source>
</evidence>
<comment type="cofactor">
    <cofactor evidence="1 10">
        <name>a divalent metal cation</name>
        <dbReference type="ChEBI" id="CHEBI:60240"/>
    </cofactor>
</comment>
<evidence type="ECO:0000256" key="3">
    <source>
        <dbReference type="ARBA" id="ARBA00009504"/>
    </source>
</evidence>
<dbReference type="GO" id="GO:0070481">
    <property type="term" value="P:nuclear-transcribed mRNA catabolic process, non-stop decay"/>
    <property type="evidence" value="ECO:0007669"/>
    <property type="project" value="InterPro"/>
</dbReference>
<evidence type="ECO:0000256" key="9">
    <source>
        <dbReference type="ARBA" id="ARBA00023306"/>
    </source>
</evidence>
<dbReference type="SUPFAM" id="SSF159065">
    <property type="entry name" value="Dom34/Pelota N-terminal domain-like"/>
    <property type="match status" value="1"/>
</dbReference>
<dbReference type="SMART" id="SM01194">
    <property type="entry name" value="eRF1_1"/>
    <property type="match status" value="1"/>
</dbReference>
<organism evidence="12 13">
    <name type="scientific">Coleophoma crateriformis</name>
    <dbReference type="NCBI Taxonomy" id="565419"/>
    <lineage>
        <taxon>Eukaryota</taxon>
        <taxon>Fungi</taxon>
        <taxon>Dikarya</taxon>
        <taxon>Ascomycota</taxon>
        <taxon>Pezizomycotina</taxon>
        <taxon>Leotiomycetes</taxon>
        <taxon>Helotiales</taxon>
        <taxon>Dermateaceae</taxon>
        <taxon>Coleophoma</taxon>
    </lineage>
</organism>
<proteinExistence type="inferred from homology"/>
<dbReference type="InterPro" id="IPR005142">
    <property type="entry name" value="eRF1_3"/>
</dbReference>
<dbReference type="InterPro" id="IPR005140">
    <property type="entry name" value="eRF1_Pelota-like_N"/>
</dbReference>
<evidence type="ECO:0000256" key="7">
    <source>
        <dbReference type="ARBA" id="ARBA00022776"/>
    </source>
</evidence>
<dbReference type="Gene3D" id="3.30.1330.30">
    <property type="match status" value="1"/>
</dbReference>
<keyword evidence="9" id="KW-0131">Cell cycle</keyword>
<dbReference type="Gene3D" id="2.30.30.870">
    <property type="entry name" value="Pelota, domain A"/>
    <property type="match status" value="1"/>
</dbReference>
<keyword evidence="8" id="KW-0469">Meiosis</keyword>
<dbReference type="FunFam" id="3.30.420.60:FF:000004">
    <property type="entry name" value="Protein DOM34 homolog"/>
    <property type="match status" value="1"/>
</dbReference>
<dbReference type="Pfam" id="PF03465">
    <property type="entry name" value="eRF1_3"/>
    <property type="match status" value="1"/>
</dbReference>
<reference evidence="12 13" key="1">
    <citation type="journal article" date="2018" name="IMA Fungus">
        <title>IMA Genome-F 9: Draft genome sequence of Annulohypoxylon stygium, Aspergillus mulundensis, Berkeleyomyces basicola (syn. Thielaviopsis basicola), Ceratocystis smalleyi, two Cercospora beticola strains, Coleophoma cylindrospora, Fusarium fracticaudum, Phialophora cf. hyalina, and Morchella septimelata.</title>
        <authorList>
            <person name="Wingfield B.D."/>
            <person name="Bills G.F."/>
            <person name="Dong Y."/>
            <person name="Huang W."/>
            <person name="Nel W.J."/>
            <person name="Swalarsk-Parry B.S."/>
            <person name="Vaghefi N."/>
            <person name="Wilken P.M."/>
            <person name="An Z."/>
            <person name="de Beer Z.W."/>
            <person name="De Vos L."/>
            <person name="Chen L."/>
            <person name="Duong T.A."/>
            <person name="Gao Y."/>
            <person name="Hammerbacher A."/>
            <person name="Kikkert J.R."/>
            <person name="Li Y."/>
            <person name="Li H."/>
            <person name="Li K."/>
            <person name="Li Q."/>
            <person name="Liu X."/>
            <person name="Ma X."/>
            <person name="Naidoo K."/>
            <person name="Pethybridge S.J."/>
            <person name="Sun J."/>
            <person name="Steenkamp E.T."/>
            <person name="van der Nest M.A."/>
            <person name="van Wyk S."/>
            <person name="Wingfield M.J."/>
            <person name="Xiong C."/>
            <person name="Yue Q."/>
            <person name="Zhang X."/>
        </authorList>
    </citation>
    <scope>NUCLEOTIDE SEQUENCE [LARGE SCALE GENOMIC DNA]</scope>
    <source>
        <strain evidence="12 13">BP5796</strain>
    </source>
</reference>
<dbReference type="Pfam" id="PF03464">
    <property type="entry name" value="eRF1_2"/>
    <property type="match status" value="1"/>
</dbReference>
<dbReference type="FunFam" id="3.30.1330.30:FF:000008">
    <property type="entry name" value="Protein pelota homolog"/>
    <property type="match status" value="1"/>
</dbReference>
<protein>
    <recommendedName>
        <fullName evidence="10">Protein DOM34 homolog</fullName>
    </recommendedName>
</protein>
<keyword evidence="6 10" id="KW-0479">Metal-binding</keyword>
<dbReference type="InterPro" id="IPR058547">
    <property type="entry name" value="Pelota_N"/>
</dbReference>
<dbReference type="FunFam" id="2.30.30.870:FF:000001">
    <property type="entry name" value="Protein pelota homolog"/>
    <property type="match status" value="1"/>
</dbReference>
<dbReference type="Pfam" id="PF26356">
    <property type="entry name" value="Pelota_N"/>
    <property type="match status" value="1"/>
</dbReference>
<dbReference type="PANTHER" id="PTHR10853">
    <property type="entry name" value="PELOTA"/>
    <property type="match status" value="1"/>
</dbReference>
<dbReference type="EMBL" id="PDLN01000005">
    <property type="protein sequence ID" value="RDW85698.1"/>
    <property type="molecule type" value="Genomic_DNA"/>
</dbReference>
<comment type="similarity">
    <text evidence="3 10">Belongs to the eukaryotic release factor 1 family. Pelota subfamily.</text>
</comment>
<keyword evidence="5" id="KW-0132">Cell division</keyword>
<evidence type="ECO:0000313" key="13">
    <source>
        <dbReference type="Proteomes" id="UP000256328"/>
    </source>
</evidence>
<evidence type="ECO:0000256" key="10">
    <source>
        <dbReference type="RuleBase" id="RU362019"/>
    </source>
</evidence>
<keyword evidence="4 10" id="KW-0963">Cytoplasm</keyword>
<dbReference type="GO" id="GO:1990533">
    <property type="term" value="C:Dom34-Hbs1 complex"/>
    <property type="evidence" value="ECO:0007669"/>
    <property type="project" value="UniProtKB-ARBA"/>
</dbReference>
<dbReference type="SUPFAM" id="SSF55315">
    <property type="entry name" value="L30e-like"/>
    <property type="match status" value="1"/>
</dbReference>
<dbReference type="Proteomes" id="UP000256328">
    <property type="component" value="Unassembled WGS sequence"/>
</dbReference>
<dbReference type="SUPFAM" id="SSF53137">
    <property type="entry name" value="Translational machinery components"/>
    <property type="match status" value="1"/>
</dbReference>
<comment type="caution">
    <text evidence="12">The sequence shown here is derived from an EMBL/GenBank/DDBJ whole genome shotgun (WGS) entry which is preliminary data.</text>
</comment>
<dbReference type="PANTHER" id="PTHR10853:SF0">
    <property type="entry name" value="PROTEIN PELOTA HOMOLOG"/>
    <property type="match status" value="1"/>
</dbReference>
<dbReference type="InterPro" id="IPR038069">
    <property type="entry name" value="Pelota/DOM34_N"/>
</dbReference>
<dbReference type="GO" id="GO:0071025">
    <property type="term" value="P:RNA surveillance"/>
    <property type="evidence" value="ECO:0007669"/>
    <property type="project" value="InterPro"/>
</dbReference>
<keyword evidence="13" id="KW-1185">Reference proteome</keyword>
<evidence type="ECO:0000256" key="4">
    <source>
        <dbReference type="ARBA" id="ARBA00022490"/>
    </source>
</evidence>
<dbReference type="GO" id="GO:0051301">
    <property type="term" value="P:cell division"/>
    <property type="evidence" value="ECO:0007669"/>
    <property type="project" value="UniProtKB-KW"/>
</dbReference>
<evidence type="ECO:0000256" key="1">
    <source>
        <dbReference type="ARBA" id="ARBA00001968"/>
    </source>
</evidence>
<feature type="domain" description="eRF1/Pelota-like N-terminal" evidence="11">
    <location>
        <begin position="1"/>
        <end position="131"/>
    </location>
</feature>
<keyword evidence="7" id="KW-0498">Mitosis</keyword>
<comment type="subcellular location">
    <subcellularLocation>
        <location evidence="2 10">Cytoplasm</location>
    </subcellularLocation>
</comment>
<name>A0A3D8SIT4_9HELO</name>
<dbReference type="GO" id="GO:0032790">
    <property type="term" value="P:ribosome disassembly"/>
    <property type="evidence" value="ECO:0007669"/>
    <property type="project" value="TreeGrafter"/>
</dbReference>
<dbReference type="AlphaFoldDB" id="A0A3D8SIT4"/>
<dbReference type="GO" id="GO:0051321">
    <property type="term" value="P:meiotic cell cycle"/>
    <property type="evidence" value="ECO:0007669"/>
    <property type="project" value="UniProtKB-KW"/>
</dbReference>
<gene>
    <name evidence="12" type="ORF">BP5796_04023</name>
</gene>
<sequence>MKLIKQSILPDGTGSVTLYPEEPEDMWHAYNLIAPTDLLKASAVRRVTTESATGSTNSKRIRTTLLIQVTSIDFDSFAGQLHVSGRVAAENEWVSVGAYHTLDLELERQFTLEKPSGWDSVALDVVKESLRELSEGTIPAVVMQAGLANICLITEHQTVLKQTVEVPIPGKRGGESAVHDKALEKFYKTTLETLQRHVDISQPGRMLLLASPGFIASGFQKFIFEEAKRTGNKALLANKGNISVVHSSSGHLHSLNQVLKSKEVLVKLKDTKYAKETKAMDEFFDRLRADDGRAWYGPSEVEKAVAQGAVGRGGGVLLILNSMFRSQDVDTRKRWVTLVDKVRGEDGGLVLVLSSDHESGKRLEVLGGIAAILTYPIEDLDEDVPESTGGEGGESII</sequence>
<dbReference type="InterPro" id="IPR029064">
    <property type="entry name" value="Ribosomal_eL30-like_sf"/>
</dbReference>
<dbReference type="GO" id="GO:0006412">
    <property type="term" value="P:translation"/>
    <property type="evidence" value="ECO:0007669"/>
    <property type="project" value="UniProtKB-ARBA"/>
</dbReference>
<dbReference type="InterPro" id="IPR005141">
    <property type="entry name" value="eRF1_2"/>
</dbReference>